<dbReference type="Gene3D" id="3.50.50.60">
    <property type="entry name" value="FAD/NAD(P)-binding domain"/>
    <property type="match status" value="1"/>
</dbReference>
<dbReference type="EMBL" id="JAGIKX010000011">
    <property type="protein sequence ID" value="MBP2257604.1"/>
    <property type="molecule type" value="Genomic_DNA"/>
</dbReference>
<name>A0ABS4S868_9BACI</name>
<organism evidence="3 4">
    <name type="scientific">Virgibacillus alimentarius</name>
    <dbReference type="NCBI Taxonomy" id="698769"/>
    <lineage>
        <taxon>Bacteria</taxon>
        <taxon>Bacillati</taxon>
        <taxon>Bacillota</taxon>
        <taxon>Bacilli</taxon>
        <taxon>Bacillales</taxon>
        <taxon>Bacillaceae</taxon>
        <taxon>Virgibacillus</taxon>
    </lineage>
</organism>
<dbReference type="Pfam" id="PF01266">
    <property type="entry name" value="DAO"/>
    <property type="match status" value="1"/>
</dbReference>
<accession>A0ABS4S868</accession>
<gene>
    <name evidence="3" type="ORF">J2Z81_001558</name>
</gene>
<dbReference type="PANTHER" id="PTHR13847:SF287">
    <property type="entry name" value="FAD-DEPENDENT OXIDOREDUCTASE DOMAIN-CONTAINING PROTEIN 1"/>
    <property type="match status" value="1"/>
</dbReference>
<dbReference type="RefSeq" id="WP_226371063.1">
    <property type="nucleotide sequence ID" value="NZ_JAGIKX010000011.1"/>
</dbReference>
<evidence type="ECO:0000313" key="3">
    <source>
        <dbReference type="EMBL" id="MBP2257604.1"/>
    </source>
</evidence>
<dbReference type="InterPro" id="IPR006076">
    <property type="entry name" value="FAD-dep_OxRdtase"/>
</dbReference>
<evidence type="ECO:0000259" key="2">
    <source>
        <dbReference type="Pfam" id="PF01266"/>
    </source>
</evidence>
<feature type="domain" description="FAD dependent oxidoreductase" evidence="2">
    <location>
        <begin position="6"/>
        <end position="357"/>
    </location>
</feature>
<dbReference type="PANTHER" id="PTHR13847">
    <property type="entry name" value="SARCOSINE DEHYDROGENASE-RELATED"/>
    <property type="match status" value="1"/>
</dbReference>
<reference evidence="3 4" key="1">
    <citation type="submission" date="2021-03" db="EMBL/GenBank/DDBJ databases">
        <title>Genomic Encyclopedia of Type Strains, Phase IV (KMG-IV): sequencing the most valuable type-strain genomes for metagenomic binning, comparative biology and taxonomic classification.</title>
        <authorList>
            <person name="Goeker M."/>
        </authorList>
    </citation>
    <scope>NUCLEOTIDE SEQUENCE [LARGE SCALE GENOMIC DNA]</scope>
    <source>
        <strain evidence="3 4">DSM 25790</strain>
    </source>
</reference>
<protein>
    <submittedName>
        <fullName evidence="3">Glycine/D-amino acid oxidase-like deaminating enzyme</fullName>
    </submittedName>
</protein>
<evidence type="ECO:0000313" key="4">
    <source>
        <dbReference type="Proteomes" id="UP001519294"/>
    </source>
</evidence>
<dbReference type="InterPro" id="IPR036188">
    <property type="entry name" value="FAD/NAD-bd_sf"/>
</dbReference>
<sequence length="389" mass="43675">MQKQTDIIIVGGGVIGSSIAYHLLEDGYTGDITIFEKDKRYEFSSTPRSAGGIRQLFTTGINIEMGKYAVEKYAAFPEEMKVDGERAEIDFQQHGYLFLVSDEQEMKQLERQAKLQEQYGVRSKMLGKADLLNVIPELNLEDIAGGLYSSEDGYLDPYSVMQGYAKKAKQLGATFVYEEVHEILKIRNHVSGVKTADENVYHAPVVINCAGPWAPYLSETVDLPIPVTPLKRQIIQFNAAEPLEKKLPLTVDPSGVYFRHEGSSIISGYSEDVKPGIDFSWKRSFFMDFLWPILANRVPNFEKAKIQSGWAGIYSHNTVDQNAIIGEHPDLKGYHLAVGFSGHGMQQAPAVGKGLSEYIRTGAYETIDFTPLRFERFYEKDFVIEEAIV</sequence>
<evidence type="ECO:0000256" key="1">
    <source>
        <dbReference type="ARBA" id="ARBA00023002"/>
    </source>
</evidence>
<dbReference type="SUPFAM" id="SSF51905">
    <property type="entry name" value="FAD/NAD(P)-binding domain"/>
    <property type="match status" value="1"/>
</dbReference>
<dbReference type="Gene3D" id="3.30.9.10">
    <property type="entry name" value="D-Amino Acid Oxidase, subunit A, domain 2"/>
    <property type="match status" value="1"/>
</dbReference>
<proteinExistence type="predicted"/>
<keyword evidence="4" id="KW-1185">Reference proteome</keyword>
<comment type="caution">
    <text evidence="3">The sequence shown here is derived from an EMBL/GenBank/DDBJ whole genome shotgun (WGS) entry which is preliminary data.</text>
</comment>
<dbReference type="Proteomes" id="UP001519294">
    <property type="component" value="Unassembled WGS sequence"/>
</dbReference>
<keyword evidence="1" id="KW-0560">Oxidoreductase</keyword>